<evidence type="ECO:0000256" key="2">
    <source>
        <dbReference type="ARBA" id="ARBA00004815"/>
    </source>
</evidence>
<comment type="similarity">
    <text evidence="3 8 10">Belongs to the elongation factor P family.</text>
</comment>
<evidence type="ECO:0000259" key="12">
    <source>
        <dbReference type="SMART" id="SM01185"/>
    </source>
</evidence>
<organism evidence="13 14">
    <name type="scientific">Arenicella xantha</name>
    <dbReference type="NCBI Taxonomy" id="644221"/>
    <lineage>
        <taxon>Bacteria</taxon>
        <taxon>Pseudomonadati</taxon>
        <taxon>Pseudomonadota</taxon>
        <taxon>Gammaproteobacteria</taxon>
        <taxon>Arenicellales</taxon>
        <taxon>Arenicellaceae</taxon>
        <taxon>Arenicella</taxon>
    </lineage>
</organism>
<dbReference type="RefSeq" id="WP_113953599.1">
    <property type="nucleotide sequence ID" value="NZ_QNRT01000002.1"/>
</dbReference>
<keyword evidence="5 8" id="KW-0251">Elongation factor</keyword>
<evidence type="ECO:0000256" key="4">
    <source>
        <dbReference type="ARBA" id="ARBA00022490"/>
    </source>
</evidence>
<dbReference type="SMART" id="SM00841">
    <property type="entry name" value="Elong-fact-P_C"/>
    <property type="match status" value="1"/>
</dbReference>
<dbReference type="UniPathway" id="UPA00345"/>
<comment type="subcellular location">
    <subcellularLocation>
        <location evidence="1 8">Cytoplasm</location>
    </subcellularLocation>
</comment>
<evidence type="ECO:0000256" key="1">
    <source>
        <dbReference type="ARBA" id="ARBA00004496"/>
    </source>
</evidence>
<dbReference type="PROSITE" id="PS01275">
    <property type="entry name" value="EFP"/>
    <property type="match status" value="1"/>
</dbReference>
<dbReference type="GO" id="GO:0043043">
    <property type="term" value="P:peptide biosynthetic process"/>
    <property type="evidence" value="ECO:0007669"/>
    <property type="project" value="InterPro"/>
</dbReference>
<evidence type="ECO:0000259" key="11">
    <source>
        <dbReference type="SMART" id="SM00841"/>
    </source>
</evidence>
<keyword evidence="14" id="KW-1185">Reference proteome</keyword>
<dbReference type="GO" id="GO:0005829">
    <property type="term" value="C:cytosol"/>
    <property type="evidence" value="ECO:0007669"/>
    <property type="project" value="UniProtKB-ARBA"/>
</dbReference>
<evidence type="ECO:0000313" key="14">
    <source>
        <dbReference type="Proteomes" id="UP000253083"/>
    </source>
</evidence>
<proteinExistence type="inferred from homology"/>
<dbReference type="PANTHER" id="PTHR30053:SF14">
    <property type="entry name" value="TRANSLATION ELONGATION FACTOR KOW-LIKE DOMAIN-CONTAINING PROTEIN"/>
    <property type="match status" value="1"/>
</dbReference>
<keyword evidence="7 8" id="KW-0379">Hydroxylation</keyword>
<dbReference type="PIRSF" id="PIRSF005901">
    <property type="entry name" value="EF-P"/>
    <property type="match status" value="1"/>
</dbReference>
<feature type="modified residue" description="N6-(3,6-diaminohexanoyl)-5-hydroxylysine" evidence="8">
    <location>
        <position position="34"/>
    </location>
</feature>
<dbReference type="InterPro" id="IPR013185">
    <property type="entry name" value="Transl_elong_KOW-like"/>
</dbReference>
<dbReference type="Gene3D" id="2.30.30.30">
    <property type="match status" value="1"/>
</dbReference>
<evidence type="ECO:0000256" key="5">
    <source>
        <dbReference type="ARBA" id="ARBA00022768"/>
    </source>
</evidence>
<dbReference type="Gene3D" id="2.40.50.140">
    <property type="entry name" value="Nucleic acid-binding proteins"/>
    <property type="match status" value="2"/>
</dbReference>
<dbReference type="InterPro" id="IPR011768">
    <property type="entry name" value="Transl_elongation_fac_P"/>
</dbReference>
<dbReference type="NCBIfam" id="NF001810">
    <property type="entry name" value="PRK00529.1"/>
    <property type="match status" value="1"/>
</dbReference>
<sequence length="187" mass="20685">MAKISANEIRLGGLVEHQGNLWRVLKKSHVKPGKGGAFVQCELKDIINGTKLNERFRSTDKVERPHVEPRKMQYLYADGDDHIFMDSETYEQLILSADDISEQAGYLLPNTDVQINFYDETPIGVDLPANVVLEVVDTEGVVKGQTAASGGKPAKLETGIRITVPTFVNIGEKVKVNTETGEYVERA</sequence>
<reference evidence="13 14" key="1">
    <citation type="submission" date="2018-06" db="EMBL/GenBank/DDBJ databases">
        <title>Genomic Encyclopedia of Type Strains, Phase IV (KMG-IV): sequencing the most valuable type-strain genomes for metagenomic binning, comparative biology and taxonomic classification.</title>
        <authorList>
            <person name="Goeker M."/>
        </authorList>
    </citation>
    <scope>NUCLEOTIDE SEQUENCE [LARGE SCALE GENOMIC DNA]</scope>
    <source>
        <strain evidence="13 14">DSM 24032</strain>
    </source>
</reference>
<dbReference type="OrthoDB" id="9801844at2"/>
<dbReference type="SUPFAM" id="SSF50104">
    <property type="entry name" value="Translation proteins SH3-like domain"/>
    <property type="match status" value="1"/>
</dbReference>
<evidence type="ECO:0000256" key="9">
    <source>
        <dbReference type="NCBIfam" id="TIGR00038"/>
    </source>
</evidence>
<evidence type="ECO:0000313" key="13">
    <source>
        <dbReference type="EMBL" id="RBP50773.1"/>
    </source>
</evidence>
<dbReference type="FunFam" id="2.30.30.30:FF:000003">
    <property type="entry name" value="Elongation factor P"/>
    <property type="match status" value="1"/>
</dbReference>
<comment type="function">
    <text evidence="8">Involved in peptide bond synthesis. Alleviates ribosome stalling that occurs when 3 or more consecutive Pro residues or the sequence PPG is present in a protein, possibly by augmenting the peptidyl transferase activity of the ribosome. Modification of Lys-34 is required for alleviation.</text>
</comment>
<feature type="domain" description="Elongation factor P C-terminal" evidence="11">
    <location>
        <begin position="131"/>
        <end position="186"/>
    </location>
</feature>
<dbReference type="InterPro" id="IPR012340">
    <property type="entry name" value="NA-bd_OB-fold"/>
</dbReference>
<comment type="pathway">
    <text evidence="2 8">Protein biosynthesis; polypeptide chain elongation.</text>
</comment>
<comment type="caution">
    <text evidence="13">The sequence shown here is derived from an EMBL/GenBank/DDBJ whole genome shotgun (WGS) entry which is preliminary data.</text>
</comment>
<evidence type="ECO:0000256" key="7">
    <source>
        <dbReference type="ARBA" id="ARBA00023278"/>
    </source>
</evidence>
<keyword evidence="4 8" id="KW-0963">Cytoplasm</keyword>
<dbReference type="HAMAP" id="MF_00141">
    <property type="entry name" value="EF_P"/>
    <property type="match status" value="1"/>
</dbReference>
<dbReference type="AlphaFoldDB" id="A0A395JJ10"/>
<evidence type="ECO:0000256" key="8">
    <source>
        <dbReference type="HAMAP-Rule" id="MF_00141"/>
    </source>
</evidence>
<dbReference type="PANTHER" id="PTHR30053">
    <property type="entry name" value="ELONGATION FACTOR P"/>
    <property type="match status" value="1"/>
</dbReference>
<dbReference type="GO" id="GO:0003746">
    <property type="term" value="F:translation elongation factor activity"/>
    <property type="evidence" value="ECO:0007669"/>
    <property type="project" value="UniProtKB-UniRule"/>
</dbReference>
<dbReference type="Pfam" id="PF08207">
    <property type="entry name" value="EFP_N"/>
    <property type="match status" value="1"/>
</dbReference>
<dbReference type="InterPro" id="IPR015365">
    <property type="entry name" value="Elong-fact-P_C"/>
</dbReference>
<dbReference type="SMART" id="SM01185">
    <property type="entry name" value="EFP"/>
    <property type="match status" value="1"/>
</dbReference>
<dbReference type="NCBIfam" id="TIGR00038">
    <property type="entry name" value="efp"/>
    <property type="match status" value="1"/>
</dbReference>
<dbReference type="InterPro" id="IPR014722">
    <property type="entry name" value="Rib_uL2_dom2"/>
</dbReference>
<protein>
    <recommendedName>
        <fullName evidence="8 9">Elongation factor P</fullName>
        <shortName evidence="8">EF-P</shortName>
    </recommendedName>
</protein>
<keyword evidence="6 8" id="KW-0648">Protein biosynthesis</keyword>
<name>A0A395JJ10_9GAMM</name>
<evidence type="ECO:0000256" key="6">
    <source>
        <dbReference type="ARBA" id="ARBA00022917"/>
    </source>
</evidence>
<dbReference type="Pfam" id="PF01132">
    <property type="entry name" value="EFP"/>
    <property type="match status" value="1"/>
</dbReference>
<dbReference type="InterPro" id="IPR008991">
    <property type="entry name" value="Translation_prot_SH3-like_sf"/>
</dbReference>
<feature type="domain" description="Translation elongation factor P/YeiP central" evidence="12">
    <location>
        <begin position="69"/>
        <end position="123"/>
    </location>
</feature>
<dbReference type="SUPFAM" id="SSF50249">
    <property type="entry name" value="Nucleic acid-binding proteins"/>
    <property type="match status" value="2"/>
</dbReference>
<dbReference type="CDD" id="cd05794">
    <property type="entry name" value="S1_EF-P_repeat_2"/>
    <property type="match status" value="1"/>
</dbReference>
<dbReference type="FunFam" id="2.40.50.140:FF:000009">
    <property type="entry name" value="Elongation factor P"/>
    <property type="match status" value="1"/>
</dbReference>
<dbReference type="CDD" id="cd04470">
    <property type="entry name" value="S1_EF-P_repeat_1"/>
    <property type="match status" value="1"/>
</dbReference>
<gene>
    <name evidence="8" type="primary">efp</name>
    <name evidence="13" type="ORF">DFR28_102188</name>
</gene>
<dbReference type="InterPro" id="IPR001059">
    <property type="entry name" value="Transl_elong_P/YeiP_cen"/>
</dbReference>
<evidence type="ECO:0000256" key="3">
    <source>
        <dbReference type="ARBA" id="ARBA00009479"/>
    </source>
</evidence>
<dbReference type="Proteomes" id="UP000253083">
    <property type="component" value="Unassembled WGS sequence"/>
</dbReference>
<evidence type="ECO:0000256" key="10">
    <source>
        <dbReference type="RuleBase" id="RU004389"/>
    </source>
</evidence>
<dbReference type="EMBL" id="QNRT01000002">
    <property type="protein sequence ID" value="RBP50773.1"/>
    <property type="molecule type" value="Genomic_DNA"/>
</dbReference>
<dbReference type="InterPro" id="IPR020599">
    <property type="entry name" value="Transl_elong_fac_P/YeiP"/>
</dbReference>
<dbReference type="FunFam" id="2.40.50.140:FF:000004">
    <property type="entry name" value="Elongation factor P"/>
    <property type="match status" value="1"/>
</dbReference>
<dbReference type="InParanoid" id="A0A395JJ10"/>
<dbReference type="Pfam" id="PF09285">
    <property type="entry name" value="Elong-fact-P_C"/>
    <property type="match status" value="1"/>
</dbReference>
<comment type="PTM">
    <text evidence="8">May be beta-lysylated on the epsilon-amino group of Lys-34 by the combined action of EpmA and EpmB, and then hydroxylated on the C5 position of the same residue by EpmC (if this protein is present). Lysylation is critical for the stimulatory effect of EF-P on peptide-bond formation. The lysylation moiety may extend toward the peptidyltransferase center and stabilize the terminal 3-CCA end of the tRNA. Hydroxylation of the C5 position on Lys-34 may allow additional potential stabilizing hydrogen-bond interactions with the P-tRNA.</text>
</comment>
<accession>A0A395JJ10</accession>
<dbReference type="InterPro" id="IPR013852">
    <property type="entry name" value="Transl_elong_P/YeiP_CS"/>
</dbReference>
<dbReference type="FunCoup" id="A0A395JJ10">
    <property type="interactions" value="568"/>
</dbReference>